<dbReference type="InterPro" id="IPR007499">
    <property type="entry name" value="ERF_bacteria_virus"/>
</dbReference>
<comment type="caution">
    <text evidence="1">The sequence shown here is derived from an EMBL/GenBank/DDBJ whole genome shotgun (WGS) entry which is preliminary data.</text>
</comment>
<dbReference type="AlphaFoldDB" id="X0ULV3"/>
<evidence type="ECO:0000313" key="1">
    <source>
        <dbReference type="EMBL" id="GAG06615.1"/>
    </source>
</evidence>
<feature type="non-terminal residue" evidence="1">
    <location>
        <position position="76"/>
    </location>
</feature>
<organism evidence="1">
    <name type="scientific">marine sediment metagenome</name>
    <dbReference type="NCBI Taxonomy" id="412755"/>
    <lineage>
        <taxon>unclassified sequences</taxon>
        <taxon>metagenomes</taxon>
        <taxon>ecological metagenomes</taxon>
    </lineage>
</organism>
<dbReference type="Pfam" id="PF04404">
    <property type="entry name" value="ERF"/>
    <property type="match status" value="1"/>
</dbReference>
<name>X0ULV3_9ZZZZ</name>
<dbReference type="EMBL" id="BARS01023014">
    <property type="protein sequence ID" value="GAG06615.1"/>
    <property type="molecule type" value="Genomic_DNA"/>
</dbReference>
<gene>
    <name evidence="1" type="ORF">S01H1_36702</name>
</gene>
<accession>X0ULV3</accession>
<protein>
    <submittedName>
        <fullName evidence="1">Uncharacterized protein</fullName>
    </submittedName>
</protein>
<sequence>MTLNQKLATIQTKFKSKKSRFNSFGKYYFRSAEDILEATKPYLLELGVTVTINENLVETSPVPIIESCATISDGEN</sequence>
<proteinExistence type="predicted"/>
<reference evidence="1" key="1">
    <citation type="journal article" date="2014" name="Front. Microbiol.">
        <title>High frequency of phylogenetically diverse reductive dehalogenase-homologous genes in deep subseafloor sedimentary metagenomes.</title>
        <authorList>
            <person name="Kawai M."/>
            <person name="Futagami T."/>
            <person name="Toyoda A."/>
            <person name="Takaki Y."/>
            <person name="Nishi S."/>
            <person name="Hori S."/>
            <person name="Arai W."/>
            <person name="Tsubouchi T."/>
            <person name="Morono Y."/>
            <person name="Uchiyama I."/>
            <person name="Ito T."/>
            <person name="Fujiyama A."/>
            <person name="Inagaki F."/>
            <person name="Takami H."/>
        </authorList>
    </citation>
    <scope>NUCLEOTIDE SEQUENCE</scope>
    <source>
        <strain evidence="1">Expedition CK06-06</strain>
    </source>
</reference>